<proteinExistence type="predicted"/>
<evidence type="ECO:0000256" key="1">
    <source>
        <dbReference type="SAM" id="SignalP"/>
    </source>
</evidence>
<dbReference type="STRING" id="1214242.B446_04060"/>
<dbReference type="Gene3D" id="2.30.30.40">
    <property type="entry name" value="SH3 Domains"/>
    <property type="match status" value="1"/>
</dbReference>
<organism evidence="2 3">
    <name type="scientific">Streptomyces collinus (strain DSM 40733 / Tue 365)</name>
    <dbReference type="NCBI Taxonomy" id="1214242"/>
    <lineage>
        <taxon>Bacteria</taxon>
        <taxon>Bacillati</taxon>
        <taxon>Actinomycetota</taxon>
        <taxon>Actinomycetes</taxon>
        <taxon>Kitasatosporales</taxon>
        <taxon>Streptomycetaceae</taxon>
        <taxon>Streptomyces</taxon>
    </lineage>
</organism>
<dbReference type="EMBL" id="CP006259">
    <property type="protein sequence ID" value="AGS67640.1"/>
    <property type="molecule type" value="Genomic_DNA"/>
</dbReference>
<reference evidence="3" key="1">
    <citation type="submission" date="2012-10" db="EMBL/GenBank/DDBJ databases">
        <title>The complete genome sequence of Streptomyces collinus Tu 365.</title>
        <authorList>
            <person name="Ruckert C."/>
            <person name="Szczepanowski R."/>
            <person name="Goesmann A."/>
            <person name="Pross E.K."/>
            <person name="Musiol E.M."/>
            <person name="Blin K."/>
            <person name="Wohlleben W."/>
            <person name="Puhler A."/>
            <person name="Weber T."/>
            <person name="Kalinowski J."/>
        </authorList>
    </citation>
    <scope>NUCLEOTIDE SEQUENCE [LARGE SCALE GENOMIC DNA]</scope>
    <source>
        <strain evidence="3">DSM 40733 / Tue 365</strain>
    </source>
</reference>
<accession>S5VGQ6</accession>
<dbReference type="AlphaFoldDB" id="S5VGQ6"/>
<dbReference type="RefSeq" id="WP_020938124.1">
    <property type="nucleotide sequence ID" value="NC_021985.1"/>
</dbReference>
<keyword evidence="3" id="KW-1185">Reference proteome</keyword>
<dbReference type="Proteomes" id="UP000015423">
    <property type="component" value="Chromosome"/>
</dbReference>
<keyword evidence="1" id="KW-0732">Signal</keyword>
<protein>
    <recommendedName>
        <fullName evidence="4">SH3b domain-containing protein</fullName>
    </recommendedName>
</protein>
<dbReference type="PATRIC" id="fig|1214242.5.peg.845"/>
<name>S5VGQ6_STRC3</name>
<feature type="chain" id="PRO_5004541901" description="SH3b domain-containing protein" evidence="1">
    <location>
        <begin position="26"/>
        <end position="137"/>
    </location>
</feature>
<dbReference type="KEGG" id="sci:B446_04060"/>
<sequence length="137" mass="15017">MIRRTLKSGLLATVAVLAFLPTAGAAPASAATAPRPAPTTAAQYPGHHVKQRARLAHRRTFPVLGRVATRRARLNVRSGPGTVYRIVGHRHKNRLVTVACETYGTGVRGNHLWYRLPHHGGYVAARYVVTRRAVPWC</sequence>
<reference evidence="2 3" key="2">
    <citation type="journal article" date="2013" name="J. Biotechnol.">
        <title>Complete genome sequence of the kirromycin producer Streptomyces collinus Tu 365 consisting of a linear chromosome and two linear plasmids.</title>
        <authorList>
            <person name="Ruckert C."/>
            <person name="Szczepanowski R."/>
            <person name="Albersmeier A."/>
            <person name="Goesmann A."/>
            <person name="Iftime D."/>
            <person name="Musiol E.M."/>
            <person name="Blin K."/>
            <person name="Wohlleben W."/>
            <person name="Puhler A."/>
            <person name="Kalinowski J."/>
            <person name="Weber T."/>
        </authorList>
    </citation>
    <scope>NUCLEOTIDE SEQUENCE [LARGE SCALE GENOMIC DNA]</scope>
    <source>
        <strain evidence="3">DSM 40733 / Tue 365</strain>
    </source>
</reference>
<dbReference type="HOGENOM" id="CLU_124485_0_0_11"/>
<evidence type="ECO:0000313" key="3">
    <source>
        <dbReference type="Proteomes" id="UP000015423"/>
    </source>
</evidence>
<evidence type="ECO:0000313" key="2">
    <source>
        <dbReference type="EMBL" id="AGS67640.1"/>
    </source>
</evidence>
<feature type="signal peptide" evidence="1">
    <location>
        <begin position="1"/>
        <end position="25"/>
    </location>
</feature>
<gene>
    <name evidence="2" type="ORF">B446_04060</name>
</gene>
<evidence type="ECO:0008006" key="4">
    <source>
        <dbReference type="Google" id="ProtNLM"/>
    </source>
</evidence>